<name>A0A366DW85_9NOCA</name>
<sequence length="122" mass="13707">MVRTLLKVPWLSRVIGKRSLTPHVVDRESGTVYQVPLAHTRHGDTLLIGTSSRPWVRNPRPALGHRHPRPEQFDQVVHTTEADVLRLFAIVAGDNKPHAEFNGIGFGPGGSPNKVYLYQTWQ</sequence>
<gene>
    <name evidence="1" type="ORF">DFR74_102755</name>
</gene>
<organism evidence="1 2">
    <name type="scientific">Nocardia puris</name>
    <dbReference type="NCBI Taxonomy" id="208602"/>
    <lineage>
        <taxon>Bacteria</taxon>
        <taxon>Bacillati</taxon>
        <taxon>Actinomycetota</taxon>
        <taxon>Actinomycetes</taxon>
        <taxon>Mycobacteriales</taxon>
        <taxon>Nocardiaceae</taxon>
        <taxon>Nocardia</taxon>
    </lineage>
</organism>
<accession>A0A366DW85</accession>
<keyword evidence="2" id="KW-1185">Reference proteome</keyword>
<proteinExistence type="predicted"/>
<protein>
    <recommendedName>
        <fullName evidence="3">Deazaflavin-dependent oxidoreductase (Nitroreductase family)</fullName>
    </recommendedName>
</protein>
<dbReference type="AlphaFoldDB" id="A0A366DW85"/>
<evidence type="ECO:0000313" key="1">
    <source>
        <dbReference type="EMBL" id="RBO94332.1"/>
    </source>
</evidence>
<evidence type="ECO:0008006" key="3">
    <source>
        <dbReference type="Google" id="ProtNLM"/>
    </source>
</evidence>
<comment type="caution">
    <text evidence="1">The sequence shown here is derived from an EMBL/GenBank/DDBJ whole genome shotgun (WGS) entry which is preliminary data.</text>
</comment>
<dbReference type="EMBL" id="QNRE01000002">
    <property type="protein sequence ID" value="RBO94332.1"/>
    <property type="molecule type" value="Genomic_DNA"/>
</dbReference>
<evidence type="ECO:0000313" key="2">
    <source>
        <dbReference type="Proteomes" id="UP000252586"/>
    </source>
</evidence>
<reference evidence="1 2" key="1">
    <citation type="submission" date="2018-06" db="EMBL/GenBank/DDBJ databases">
        <title>Genomic Encyclopedia of Type Strains, Phase IV (KMG-IV): sequencing the most valuable type-strain genomes for metagenomic binning, comparative biology and taxonomic classification.</title>
        <authorList>
            <person name="Goeker M."/>
        </authorList>
    </citation>
    <scope>NUCLEOTIDE SEQUENCE [LARGE SCALE GENOMIC DNA]</scope>
    <source>
        <strain evidence="1 2">DSM 44599</strain>
    </source>
</reference>
<dbReference type="Proteomes" id="UP000252586">
    <property type="component" value="Unassembled WGS sequence"/>
</dbReference>